<dbReference type="EMBL" id="CP022358">
    <property type="protein sequence ID" value="ASK67416.1"/>
    <property type="molecule type" value="Genomic_DNA"/>
</dbReference>
<dbReference type="Proteomes" id="UP000198367">
    <property type="component" value="Chromosome"/>
</dbReference>
<reference evidence="1 2" key="1">
    <citation type="submission" date="2017-07" db="EMBL/GenBank/DDBJ databases">
        <title>Phenotypical and genomic characterization of a clinical isolate of Shewanella bicestrii sp. nov. producing an extended-spectrum beta-lactamase and a new oxacillinase variant.</title>
        <authorList>
            <person name="Jousset A.B."/>
            <person name="Bonnin R.A."/>
            <person name="Girlich D."/>
            <person name="Dabos L."/>
            <person name="Potron A."/>
            <person name="Dortet L."/>
            <person name="Glaser P."/>
            <person name="Naas T."/>
        </authorList>
    </citation>
    <scope>NUCLEOTIDE SEQUENCE [LARGE SCALE GENOMIC DNA]</scope>
    <source>
        <strain evidence="1 2">JAB-1</strain>
    </source>
</reference>
<dbReference type="RefSeq" id="WP_089066613.1">
    <property type="nucleotide sequence ID" value="NZ_CP022358.1"/>
</dbReference>
<organism evidence="1 2">
    <name type="scientific">Shewanella bicestrii</name>
    <dbReference type="NCBI Taxonomy" id="2018305"/>
    <lineage>
        <taxon>Bacteria</taxon>
        <taxon>Pseudomonadati</taxon>
        <taxon>Pseudomonadota</taxon>
        <taxon>Gammaproteobacteria</taxon>
        <taxon>Alteromonadales</taxon>
        <taxon>Shewanellaceae</taxon>
        <taxon>Shewanella</taxon>
    </lineage>
</organism>
<name>A0A220UHM9_9GAMM</name>
<protein>
    <submittedName>
        <fullName evidence="1">Uncharacterized protein</fullName>
    </submittedName>
</protein>
<sequence>MKKYLEKLNELEIACHNNFKHDSDEHWVDEEYVRIRVDALKLLSSASKELEVNELTSFRLKIVQFFCANMGCHLDIKVLESEDANVLSQNEIEFILGNSQLARWNT</sequence>
<keyword evidence="2" id="KW-1185">Reference proteome</keyword>
<dbReference type="AlphaFoldDB" id="A0A220UHM9"/>
<gene>
    <name evidence="1" type="ORF">CF168_00305</name>
</gene>
<dbReference type="KEGG" id="sbj:CF168_00305"/>
<accession>A0A220UHM9</accession>
<evidence type="ECO:0000313" key="1">
    <source>
        <dbReference type="EMBL" id="ASK67416.1"/>
    </source>
</evidence>
<proteinExistence type="predicted"/>
<evidence type="ECO:0000313" key="2">
    <source>
        <dbReference type="Proteomes" id="UP000198367"/>
    </source>
</evidence>